<feature type="non-terminal residue" evidence="1">
    <location>
        <position position="1"/>
    </location>
</feature>
<dbReference type="GO" id="GO:0032483">
    <property type="term" value="P:regulation of Rab protein signal transduction"/>
    <property type="evidence" value="ECO:0007669"/>
    <property type="project" value="TreeGrafter"/>
</dbReference>
<dbReference type="PANTHER" id="PTHR12296:SF16">
    <property type="entry name" value="C-MYC PROMOTER-BINDING PROTEIN"/>
    <property type="match status" value="1"/>
</dbReference>
<dbReference type="PANTHER" id="PTHR12296">
    <property type="entry name" value="DENN DOMAIN-CONTAINING PROTEIN 4"/>
    <property type="match status" value="1"/>
</dbReference>
<dbReference type="GO" id="GO:0031410">
    <property type="term" value="C:cytoplasmic vesicle"/>
    <property type="evidence" value="ECO:0007669"/>
    <property type="project" value="TreeGrafter"/>
</dbReference>
<dbReference type="GO" id="GO:0005085">
    <property type="term" value="F:guanyl-nucleotide exchange factor activity"/>
    <property type="evidence" value="ECO:0007669"/>
    <property type="project" value="UniProtKB-ARBA"/>
</dbReference>
<dbReference type="InterPro" id="IPR005113">
    <property type="entry name" value="uDENN_dom"/>
</dbReference>
<dbReference type="InterPro" id="IPR037516">
    <property type="entry name" value="Tripartite_DENN"/>
</dbReference>
<dbReference type="AlphaFoldDB" id="A0A183PH96"/>
<gene>
    <name evidence="1" type="ORF">SMTD_LOCUS13732</name>
</gene>
<protein>
    <submittedName>
        <fullName evidence="1">Uncharacterized protein</fullName>
    </submittedName>
</protein>
<sequence length="300" mass="33997">TRKPVKRKLLLFRPQPFEPFEPCIVFTCTNRRPCYCFTNYEVMLRLVDYAVVVGYDFEKSVGGESEGQVLQRFPTNCWDDYPYNFKIETFCQPCGWYLSRSKPPPTFFVAYLTDVDGNPYFAACLTFHETVSPSQLINLKIPHHTPHSRVRPTGNAFGSYSQNGPINNGSFVVNKNKTFLPTTNSVSNDEKYQIDSLVHVTNVNSNASSPANSQSGFQDQVLNYSGLKSIYNDTDDPNLVRPPEFYAPKCLVFLARHQHFDVLKNNLSLLYTVFADSLHQYSIEQMIATLLGGIEVPPTG</sequence>
<dbReference type="InterPro" id="IPR051696">
    <property type="entry name" value="DENN_Domain_GEFs"/>
</dbReference>
<dbReference type="EMBL" id="UZAL01033832">
    <property type="protein sequence ID" value="VDP64217.1"/>
    <property type="molecule type" value="Genomic_DNA"/>
</dbReference>
<dbReference type="SMART" id="SM00800">
    <property type="entry name" value="uDENN"/>
    <property type="match status" value="1"/>
</dbReference>
<dbReference type="Proteomes" id="UP000269396">
    <property type="component" value="Unassembled WGS sequence"/>
</dbReference>
<dbReference type="Pfam" id="PF03456">
    <property type="entry name" value="uDENN"/>
    <property type="match status" value="1"/>
</dbReference>
<reference evidence="1 2" key="1">
    <citation type="submission" date="2018-11" db="EMBL/GenBank/DDBJ databases">
        <authorList>
            <consortium name="Pathogen Informatics"/>
        </authorList>
    </citation>
    <scope>NUCLEOTIDE SEQUENCE [LARGE SCALE GENOMIC DNA]</scope>
    <source>
        <strain>Denwood</strain>
        <strain evidence="2">Zambia</strain>
    </source>
</reference>
<evidence type="ECO:0000313" key="1">
    <source>
        <dbReference type="EMBL" id="VDP64217.1"/>
    </source>
</evidence>
<dbReference type="Gene3D" id="3.30.450.200">
    <property type="match status" value="1"/>
</dbReference>
<keyword evidence="2" id="KW-1185">Reference proteome</keyword>
<accession>A0A183PH96</accession>
<organism evidence="1 2">
    <name type="scientific">Schistosoma mattheei</name>
    <dbReference type="NCBI Taxonomy" id="31246"/>
    <lineage>
        <taxon>Eukaryota</taxon>
        <taxon>Metazoa</taxon>
        <taxon>Spiralia</taxon>
        <taxon>Lophotrochozoa</taxon>
        <taxon>Platyhelminthes</taxon>
        <taxon>Trematoda</taxon>
        <taxon>Digenea</taxon>
        <taxon>Strigeidida</taxon>
        <taxon>Schistosomatoidea</taxon>
        <taxon>Schistosomatidae</taxon>
        <taxon>Schistosoma</taxon>
    </lineage>
</organism>
<name>A0A183PH96_9TREM</name>
<dbReference type="STRING" id="31246.A0A183PH96"/>
<proteinExistence type="predicted"/>
<evidence type="ECO:0000313" key="2">
    <source>
        <dbReference type="Proteomes" id="UP000269396"/>
    </source>
</evidence>
<dbReference type="PROSITE" id="PS50211">
    <property type="entry name" value="DENN"/>
    <property type="match status" value="1"/>
</dbReference>